<dbReference type="Proteomes" id="UP000190890">
    <property type="component" value="Unassembled WGS sequence"/>
</dbReference>
<dbReference type="SMART" id="SM01120">
    <property type="entry name" value="Dak2"/>
    <property type="match status" value="1"/>
</dbReference>
<keyword evidence="2" id="KW-0808">Transferase</keyword>
<protein>
    <submittedName>
        <fullName evidence="2">Dihydroxyacetone kinase subunit DhaL</fullName>
    </submittedName>
</protein>
<proteinExistence type="predicted"/>
<dbReference type="InterPro" id="IPR033470">
    <property type="entry name" value="FakA-like_C"/>
</dbReference>
<dbReference type="InterPro" id="IPR050270">
    <property type="entry name" value="DegV_domain_contain"/>
</dbReference>
<dbReference type="PANTHER" id="PTHR33434">
    <property type="entry name" value="DEGV DOMAIN-CONTAINING PROTEIN DR_1986-RELATED"/>
    <property type="match status" value="1"/>
</dbReference>
<dbReference type="Gene3D" id="1.25.40.340">
    <property type="match status" value="1"/>
</dbReference>
<dbReference type="InterPro" id="IPR048394">
    <property type="entry name" value="FakA-like_M"/>
</dbReference>
<evidence type="ECO:0000313" key="2">
    <source>
        <dbReference type="EMBL" id="OOM72266.1"/>
    </source>
</evidence>
<dbReference type="EMBL" id="LZZM01000223">
    <property type="protein sequence ID" value="OOM72266.1"/>
    <property type="molecule type" value="Genomic_DNA"/>
</dbReference>
<dbReference type="SUPFAM" id="SSF101473">
    <property type="entry name" value="DhaL-like"/>
    <property type="match status" value="1"/>
</dbReference>
<dbReference type="AlphaFoldDB" id="A0A1S8T3C2"/>
<dbReference type="OrthoDB" id="9760324at2"/>
<sequence>MEYTKINGRDFYNMVVNASNRLLEQSDFVNALNVFPVPDGDTGTNMSMTFKAAVKEIENINTDSIGEISKKLAKGALMGARGNSGVILSQILRGISKGLEGKKEVNVTEFAIAVQEGSKSAYKAVMRPTEGTILSVIRAAAEAAVISNAKDMKHFMEEITIEAKEMLDRTPELLPALKKAKVVDSGGMGLYIILQGMFEALKDEIQAEISDLTANSSNNTLAKDTEEIDIKFGYCTEFIILGDAKFAKKFQGEIETLGDSMIVVGYDDVIKVHIHTNDPGLVLSKAVKIGELSKIKIDNMREEHREILVNAKDKEAATAHVEAENSEEEIKKYGFVTVAMGDGISNIFKDLGIDYVIEGGQTMNPSTQDILDAINKINAEHIFIMPNNKNIIMAANQAAEISDKDIRVVPTTTIPQGIVCATMFNLDSEVDDNFNNLKDTIQEVKTGSVTYAVRDTEIDGIDIKEGNMLGLVEGKIKEVGEDKKIVAIKVLEKMIDDECELITIYYGEEVSVEEANEFELELKDKYEDLDIQFYKGNQPLYYFLMSVE</sequence>
<dbReference type="RefSeq" id="WP_077849643.1">
    <property type="nucleotide sequence ID" value="NZ_LZZM01000223.1"/>
</dbReference>
<gene>
    <name evidence="2" type="ORF">CLPUN_47340</name>
</gene>
<dbReference type="SMART" id="SM01121">
    <property type="entry name" value="Dak1_2"/>
    <property type="match status" value="1"/>
</dbReference>
<dbReference type="PANTHER" id="PTHR33434:SF4">
    <property type="entry name" value="PHOSPHATASE PROTEIN"/>
    <property type="match status" value="1"/>
</dbReference>
<accession>A0A1S8T3C2</accession>
<dbReference type="InterPro" id="IPR019986">
    <property type="entry name" value="YloV-like"/>
</dbReference>
<dbReference type="InterPro" id="IPR036117">
    <property type="entry name" value="DhaL_dom_sf"/>
</dbReference>
<keyword evidence="3" id="KW-1185">Reference proteome</keyword>
<name>A0A1S8T3C2_9CLOT</name>
<dbReference type="Pfam" id="PF02734">
    <property type="entry name" value="Dak2"/>
    <property type="match status" value="1"/>
</dbReference>
<organism evidence="2 3">
    <name type="scientific">Clostridium puniceum</name>
    <dbReference type="NCBI Taxonomy" id="29367"/>
    <lineage>
        <taxon>Bacteria</taxon>
        <taxon>Bacillati</taxon>
        <taxon>Bacillota</taxon>
        <taxon>Clostridia</taxon>
        <taxon>Eubacteriales</taxon>
        <taxon>Clostridiaceae</taxon>
        <taxon>Clostridium</taxon>
    </lineage>
</organism>
<dbReference type="GO" id="GO:0006071">
    <property type="term" value="P:glycerol metabolic process"/>
    <property type="evidence" value="ECO:0007669"/>
    <property type="project" value="InterPro"/>
</dbReference>
<feature type="domain" description="DhaL" evidence="1">
    <location>
        <begin position="9"/>
        <end position="199"/>
    </location>
</feature>
<evidence type="ECO:0000313" key="3">
    <source>
        <dbReference type="Proteomes" id="UP000190890"/>
    </source>
</evidence>
<reference evidence="2 3" key="1">
    <citation type="submission" date="2016-05" db="EMBL/GenBank/DDBJ databases">
        <title>Microbial solvent formation.</title>
        <authorList>
            <person name="Poehlein A."/>
            <person name="Montoya Solano J.D."/>
            <person name="Flitsch S."/>
            <person name="Krabben P."/>
            <person name="Duerre P."/>
            <person name="Daniel R."/>
        </authorList>
    </citation>
    <scope>NUCLEOTIDE SEQUENCE [LARGE SCALE GENOMIC DNA]</scope>
    <source>
        <strain evidence="2 3">DSM 2619</strain>
    </source>
</reference>
<keyword evidence="2" id="KW-0418">Kinase</keyword>
<dbReference type="Pfam" id="PF13684">
    <property type="entry name" value="FakA-like_C"/>
    <property type="match status" value="1"/>
</dbReference>
<evidence type="ECO:0000259" key="1">
    <source>
        <dbReference type="PROSITE" id="PS51480"/>
    </source>
</evidence>
<dbReference type="GO" id="GO:0004371">
    <property type="term" value="F:glycerone kinase activity"/>
    <property type="evidence" value="ECO:0007669"/>
    <property type="project" value="InterPro"/>
</dbReference>
<comment type="caution">
    <text evidence="2">The sequence shown here is derived from an EMBL/GenBank/DDBJ whole genome shotgun (WGS) entry which is preliminary data.</text>
</comment>
<dbReference type="InterPro" id="IPR004007">
    <property type="entry name" value="DhaL_dom"/>
</dbReference>
<dbReference type="STRING" id="29367.CLPUN_47340"/>
<dbReference type="NCBIfam" id="TIGR03599">
    <property type="entry name" value="YloV"/>
    <property type="match status" value="1"/>
</dbReference>
<dbReference type="Pfam" id="PF21645">
    <property type="entry name" value="FakA-like_M"/>
    <property type="match status" value="1"/>
</dbReference>
<dbReference type="PROSITE" id="PS51480">
    <property type="entry name" value="DHAL"/>
    <property type="match status" value="1"/>
</dbReference>